<dbReference type="InterPro" id="IPR036724">
    <property type="entry name" value="Cobalamin-bd_sf"/>
</dbReference>
<dbReference type="Pfam" id="PF02607">
    <property type="entry name" value="B12-binding_2"/>
    <property type="match status" value="1"/>
</dbReference>
<dbReference type="PANTHER" id="PTHR45833:SF1">
    <property type="entry name" value="METHIONINE SYNTHASE"/>
    <property type="match status" value="1"/>
</dbReference>
<dbReference type="FunFam" id="3.40.50.280:FF:000003">
    <property type="entry name" value="Dimethylamine methyltransferase corrinoid protein"/>
    <property type="match status" value="1"/>
</dbReference>
<accession>A0A0E3LFN7</accession>
<dbReference type="PROSITE" id="PS51332">
    <property type="entry name" value="B12_BINDING"/>
    <property type="match status" value="1"/>
</dbReference>
<evidence type="ECO:0000256" key="2">
    <source>
        <dbReference type="ARBA" id="ARBA00022723"/>
    </source>
</evidence>
<dbReference type="SUPFAM" id="SSF47644">
    <property type="entry name" value="Methionine synthase domain"/>
    <property type="match status" value="1"/>
</dbReference>
<evidence type="ECO:0000313" key="7">
    <source>
        <dbReference type="Proteomes" id="UP000033058"/>
    </source>
</evidence>
<dbReference type="InterPro" id="IPR006158">
    <property type="entry name" value="Cobalamin-bd"/>
</dbReference>
<protein>
    <submittedName>
        <fullName evidence="6">Methylthiol:coenzyme M methyltransferase corrinoid protein</fullName>
    </submittedName>
</protein>
<dbReference type="GO" id="GO:0046872">
    <property type="term" value="F:metal ion binding"/>
    <property type="evidence" value="ECO:0007669"/>
    <property type="project" value="UniProtKB-KW"/>
</dbReference>
<gene>
    <name evidence="6" type="ORF">MSMAW_2100</name>
</gene>
<evidence type="ECO:0000256" key="3">
    <source>
        <dbReference type="ARBA" id="ARBA00023285"/>
    </source>
</evidence>
<dbReference type="RefSeq" id="WP_011034352.1">
    <property type="nucleotide sequence ID" value="NZ_CP009509.1"/>
</dbReference>
<feature type="domain" description="B12-binding N-terminal" evidence="5">
    <location>
        <begin position="53"/>
        <end position="147"/>
    </location>
</feature>
<dbReference type="Gene3D" id="3.40.50.280">
    <property type="entry name" value="Cobalamin-binding domain"/>
    <property type="match status" value="1"/>
</dbReference>
<dbReference type="Proteomes" id="UP000033058">
    <property type="component" value="Chromosome"/>
</dbReference>
<organism evidence="6 7">
    <name type="scientific">Methanosarcina mazei WWM610</name>
    <dbReference type="NCBI Taxonomy" id="1434117"/>
    <lineage>
        <taxon>Archaea</taxon>
        <taxon>Methanobacteriati</taxon>
        <taxon>Methanobacteriota</taxon>
        <taxon>Stenosarchaea group</taxon>
        <taxon>Methanomicrobia</taxon>
        <taxon>Methanosarcinales</taxon>
        <taxon>Methanosarcinaceae</taxon>
        <taxon>Methanosarcina</taxon>
    </lineage>
</organism>
<dbReference type="Pfam" id="PF02310">
    <property type="entry name" value="B12-binding"/>
    <property type="match status" value="1"/>
</dbReference>
<dbReference type="Gene3D" id="1.10.1240.10">
    <property type="entry name" value="Methionine synthase domain"/>
    <property type="match status" value="1"/>
</dbReference>
<keyword evidence="6" id="KW-0489">Methyltransferase</keyword>
<dbReference type="AlphaFoldDB" id="A0A0E3LFN7"/>
<reference evidence="6 7" key="1">
    <citation type="submission" date="2014-07" db="EMBL/GenBank/DDBJ databases">
        <title>Methanogenic archaea and the global carbon cycle.</title>
        <authorList>
            <person name="Henriksen J.R."/>
            <person name="Luke J."/>
            <person name="Reinhart S."/>
            <person name="Benedict M.N."/>
            <person name="Youngblut N.D."/>
            <person name="Metcalf M.E."/>
            <person name="Whitaker R.J."/>
            <person name="Metcalf W.W."/>
        </authorList>
    </citation>
    <scope>NUCLEOTIDE SEQUENCE [LARGE SCALE GENOMIC DNA]</scope>
    <source>
        <strain evidence="6 7">WWM610</strain>
    </source>
</reference>
<dbReference type="InterPro" id="IPR036594">
    <property type="entry name" value="Meth_synthase_dom"/>
</dbReference>
<dbReference type="HOGENOM" id="CLU_082102_0_0_2"/>
<keyword evidence="3" id="KW-0170">Cobalt</keyword>
<evidence type="ECO:0000259" key="4">
    <source>
        <dbReference type="PROSITE" id="PS51332"/>
    </source>
</evidence>
<dbReference type="InterPro" id="IPR003759">
    <property type="entry name" value="Cbl-bd_cap"/>
</dbReference>
<dbReference type="SUPFAM" id="SSF52242">
    <property type="entry name" value="Cobalamin (vitamin B12)-binding domain"/>
    <property type="match status" value="1"/>
</dbReference>
<dbReference type="GO" id="GO:0032259">
    <property type="term" value="P:methylation"/>
    <property type="evidence" value="ECO:0007669"/>
    <property type="project" value="UniProtKB-KW"/>
</dbReference>
<dbReference type="GO" id="GO:0008705">
    <property type="term" value="F:methionine synthase activity"/>
    <property type="evidence" value="ECO:0007669"/>
    <property type="project" value="TreeGrafter"/>
</dbReference>
<dbReference type="InterPro" id="IPR050554">
    <property type="entry name" value="Met_Synthase/Corrinoid"/>
</dbReference>
<dbReference type="GO" id="GO:0031419">
    <property type="term" value="F:cobalamin binding"/>
    <property type="evidence" value="ECO:0007669"/>
    <property type="project" value="InterPro"/>
</dbReference>
<name>A0A0E3LFN7_METMZ</name>
<proteinExistence type="inferred from homology"/>
<evidence type="ECO:0000259" key="5">
    <source>
        <dbReference type="PROSITE" id="PS51337"/>
    </source>
</evidence>
<dbReference type="PROSITE" id="PS51337">
    <property type="entry name" value="B12_BINDING_NTER"/>
    <property type="match status" value="1"/>
</dbReference>
<dbReference type="GO" id="GO:0050667">
    <property type="term" value="P:homocysteine metabolic process"/>
    <property type="evidence" value="ECO:0007669"/>
    <property type="project" value="TreeGrafter"/>
</dbReference>
<dbReference type="EMBL" id="CP009509">
    <property type="protein sequence ID" value="AKB41091.1"/>
    <property type="molecule type" value="Genomic_DNA"/>
</dbReference>
<keyword evidence="6" id="KW-0808">Transferase</keyword>
<dbReference type="GO" id="GO:0046653">
    <property type="term" value="P:tetrahydrofolate metabolic process"/>
    <property type="evidence" value="ECO:0007669"/>
    <property type="project" value="TreeGrafter"/>
</dbReference>
<dbReference type="SMR" id="A0A0E3LFN7"/>
<evidence type="ECO:0000256" key="1">
    <source>
        <dbReference type="ARBA" id="ARBA00010854"/>
    </source>
</evidence>
<evidence type="ECO:0000313" key="6">
    <source>
        <dbReference type="EMBL" id="AKB41091.1"/>
    </source>
</evidence>
<sequence length="275" mass="29878">MIRHIDIAVQKIFEMKEKEPAKFKKLIDEGIMIGLGVDLGDRSREEYTAGHIKEQSRPKDPDYAAVTEAVIEGDSEETVRLTVALLEKGKDPTDLVLNALMPGIQTVCELYDIGESYMPEILLANEALIGGVKLCQERIGEIRYEGKVVSLVIEGDLHDIGKNIVAAILRANGFEVVDLGNDITVEAAVKAVKAANADLVVGTTLMSTTKEGLKVLAEVLESEDVPVACGGAAVDRRFVETFCNSVYGKTPLDAVKIAKNICAGKSWKEVRNDLH</sequence>
<dbReference type="GeneID" id="24851836"/>
<comment type="similarity">
    <text evidence="1">Belongs to the methylamine corrinoid protein family.</text>
</comment>
<dbReference type="SMART" id="SM01018">
    <property type="entry name" value="B12-binding_2"/>
    <property type="match status" value="1"/>
</dbReference>
<dbReference type="PANTHER" id="PTHR45833">
    <property type="entry name" value="METHIONINE SYNTHASE"/>
    <property type="match status" value="1"/>
</dbReference>
<keyword evidence="2" id="KW-0479">Metal-binding</keyword>
<dbReference type="PATRIC" id="fig|1434117.4.peg.2680"/>
<feature type="domain" description="B12-binding" evidence="4">
    <location>
        <begin position="145"/>
        <end position="275"/>
    </location>
</feature>
<dbReference type="GO" id="GO:0005829">
    <property type="term" value="C:cytosol"/>
    <property type="evidence" value="ECO:0007669"/>
    <property type="project" value="TreeGrafter"/>
</dbReference>